<feature type="transmembrane region" description="Helical" evidence="1">
    <location>
        <begin position="166"/>
        <end position="199"/>
    </location>
</feature>
<dbReference type="AlphaFoldDB" id="A0AAJ1U569"/>
<dbReference type="EMBL" id="JAUTAN010000001">
    <property type="protein sequence ID" value="MDQ1104681.1"/>
    <property type="molecule type" value="Genomic_DNA"/>
</dbReference>
<sequence length="331" mass="35806">MDLDAYAVMHAGEWHRLDQLSRAGRLSGAEVDELMELYDRVSTQLSVVRAAAPDAEVVGFLSTLLGRSRNRAVGTRTTTWQAVAGFFTHRFPAALYRLRWWWGGTVVANVVLFLVCFLWLLANPEVEQSLLDPAEVQRYVDEDFAAYYSEHAPTSFGSLVWINNSWVAALCLALGVLGVPVVLLLVLNVANVALAAALMTRYDAGTEFWGLILPHGLLELTAIFVAGGVGLRLFWSWVEPGARTRGQSMAREGRTAMTVALGLVVVLFVSGVLEAVVTPSPLPTPIRVGIGVLAELTFLAYVFVLGRRAVAQGHDGDVAESVAGDRLATAA</sequence>
<organism evidence="2 3">
    <name type="scientific">Nocardioides zeae</name>
    <dbReference type="NCBI Taxonomy" id="1457234"/>
    <lineage>
        <taxon>Bacteria</taxon>
        <taxon>Bacillati</taxon>
        <taxon>Actinomycetota</taxon>
        <taxon>Actinomycetes</taxon>
        <taxon>Propionibacteriales</taxon>
        <taxon>Nocardioidaceae</taxon>
        <taxon>Nocardioides</taxon>
    </lineage>
</organism>
<evidence type="ECO:0000313" key="3">
    <source>
        <dbReference type="Proteomes" id="UP001239215"/>
    </source>
</evidence>
<keyword evidence="1" id="KW-0812">Transmembrane</keyword>
<evidence type="ECO:0000256" key="1">
    <source>
        <dbReference type="SAM" id="Phobius"/>
    </source>
</evidence>
<reference evidence="2" key="1">
    <citation type="submission" date="2023-07" db="EMBL/GenBank/DDBJ databases">
        <title>Functional and genomic diversity of the sorghum phyllosphere microbiome.</title>
        <authorList>
            <person name="Shade A."/>
        </authorList>
    </citation>
    <scope>NUCLEOTIDE SEQUENCE</scope>
    <source>
        <strain evidence="2">SORGH_AS_1067</strain>
    </source>
</reference>
<proteinExistence type="predicted"/>
<comment type="caution">
    <text evidence="2">The sequence shown here is derived from an EMBL/GenBank/DDBJ whole genome shotgun (WGS) entry which is preliminary data.</text>
</comment>
<dbReference type="Pfam" id="PF01944">
    <property type="entry name" value="SpoIIM"/>
    <property type="match status" value="1"/>
</dbReference>
<feature type="transmembrane region" description="Helical" evidence="1">
    <location>
        <begin position="100"/>
        <end position="121"/>
    </location>
</feature>
<gene>
    <name evidence="2" type="ORF">QE405_001965</name>
</gene>
<feature type="transmembrane region" description="Helical" evidence="1">
    <location>
        <begin position="285"/>
        <end position="304"/>
    </location>
</feature>
<dbReference type="RefSeq" id="WP_307200228.1">
    <property type="nucleotide sequence ID" value="NZ_JAUTAN010000001.1"/>
</dbReference>
<dbReference type="PANTHER" id="PTHR35337">
    <property type="entry name" value="SLR1478 PROTEIN"/>
    <property type="match status" value="1"/>
</dbReference>
<feature type="transmembrane region" description="Helical" evidence="1">
    <location>
        <begin position="256"/>
        <end position="273"/>
    </location>
</feature>
<dbReference type="InterPro" id="IPR002798">
    <property type="entry name" value="SpoIIM-like"/>
</dbReference>
<evidence type="ECO:0000313" key="2">
    <source>
        <dbReference type="EMBL" id="MDQ1104681.1"/>
    </source>
</evidence>
<feature type="transmembrane region" description="Helical" evidence="1">
    <location>
        <begin position="211"/>
        <end position="235"/>
    </location>
</feature>
<dbReference type="PANTHER" id="PTHR35337:SF1">
    <property type="entry name" value="SLR1478 PROTEIN"/>
    <property type="match status" value="1"/>
</dbReference>
<protein>
    <submittedName>
        <fullName evidence="2">Membrane protein SpoIIM required for sporulation</fullName>
    </submittedName>
</protein>
<name>A0AAJ1U569_9ACTN</name>
<keyword evidence="1" id="KW-0472">Membrane</keyword>
<keyword evidence="1" id="KW-1133">Transmembrane helix</keyword>
<accession>A0AAJ1U569</accession>
<dbReference type="Proteomes" id="UP001239215">
    <property type="component" value="Unassembled WGS sequence"/>
</dbReference>